<evidence type="ECO:0000313" key="2">
    <source>
        <dbReference type="Proteomes" id="UP000000238"/>
    </source>
</evidence>
<dbReference type="AlphaFoldDB" id="Q2SGX5"/>
<dbReference type="HOGENOM" id="CLU_2537855_0_0_6"/>
<protein>
    <submittedName>
        <fullName evidence="1">Uncharacterized protein</fullName>
    </submittedName>
</protein>
<gene>
    <name evidence="1" type="ordered locus">HCH_03345</name>
</gene>
<keyword evidence="2" id="KW-1185">Reference proteome</keyword>
<organism evidence="1 2">
    <name type="scientific">Hahella chejuensis (strain KCTC 2396)</name>
    <dbReference type="NCBI Taxonomy" id="349521"/>
    <lineage>
        <taxon>Bacteria</taxon>
        <taxon>Pseudomonadati</taxon>
        <taxon>Pseudomonadota</taxon>
        <taxon>Gammaproteobacteria</taxon>
        <taxon>Oceanospirillales</taxon>
        <taxon>Hahellaceae</taxon>
        <taxon>Hahella</taxon>
    </lineage>
</organism>
<proteinExistence type="predicted"/>
<dbReference type="RefSeq" id="WP_011397168.1">
    <property type="nucleotide sequence ID" value="NC_007645.1"/>
</dbReference>
<dbReference type="Proteomes" id="UP000000238">
    <property type="component" value="Chromosome"/>
</dbReference>
<sequence length="83" mass="9918">MTIFTRTIAFQLTDDQIRTLSIPPDELDDDHFFQERVLDLPEYDEGPFINAALEEFNSRFVRPRQEQDMRIEDFVVFPRVVQP</sequence>
<name>Q2SGX5_HAHCH</name>
<dbReference type="EMBL" id="CP000155">
    <property type="protein sequence ID" value="ABC30099.1"/>
    <property type="molecule type" value="Genomic_DNA"/>
</dbReference>
<evidence type="ECO:0000313" key="1">
    <source>
        <dbReference type="EMBL" id="ABC30099.1"/>
    </source>
</evidence>
<reference evidence="1 2" key="1">
    <citation type="journal article" date="2005" name="Nucleic Acids Res.">
        <title>Genomic blueprint of Hahella chejuensis, a marine microbe producing an algicidal agent.</title>
        <authorList>
            <person name="Jeong H."/>
            <person name="Yim J.H."/>
            <person name="Lee C."/>
            <person name="Choi S.-H."/>
            <person name="Park Y.K."/>
            <person name="Yoon S.H."/>
            <person name="Hur C.-G."/>
            <person name="Kang H.-Y."/>
            <person name="Kim D."/>
            <person name="Lee H.H."/>
            <person name="Park K.H."/>
            <person name="Park S.-H."/>
            <person name="Park H.-S."/>
            <person name="Lee H.K."/>
            <person name="Oh T.K."/>
            <person name="Kim J.F."/>
        </authorList>
    </citation>
    <scope>NUCLEOTIDE SEQUENCE [LARGE SCALE GENOMIC DNA]</scope>
    <source>
        <strain evidence="1 2">KCTC 2396</strain>
    </source>
</reference>
<accession>Q2SGX5</accession>
<dbReference type="KEGG" id="hch:HCH_03345"/>